<feature type="domain" description="Pyruvate/ketoisovalerate oxidoreductase catalytic" evidence="2">
    <location>
        <begin position="11"/>
        <end position="175"/>
    </location>
</feature>
<comment type="caution">
    <text evidence="3">The sequence shown here is derived from an EMBL/GenBank/DDBJ whole genome shotgun (WGS) entry which is preliminary data.</text>
</comment>
<keyword evidence="4" id="KW-1185">Reference proteome</keyword>
<dbReference type="EMBL" id="JACJKY010000009">
    <property type="protein sequence ID" value="MBM6920934.1"/>
    <property type="molecule type" value="Genomic_DNA"/>
</dbReference>
<dbReference type="InterPro" id="IPR019752">
    <property type="entry name" value="Pyrv/ketoisovalerate_OxRed_cat"/>
</dbReference>
<keyword evidence="1" id="KW-0560">Oxidoreductase</keyword>
<dbReference type="PANTHER" id="PTHR42730:SF1">
    <property type="entry name" value="2-OXOGLUTARATE SYNTHASE SUBUNIT KORC"/>
    <property type="match status" value="1"/>
</dbReference>
<sequence length="176" mass="19095">MSVHMLIAGFGGQGVLFAGKIIAYTGMIEEKQVSWLPSYGPEMRGGTANCSVCIDDKPIGCPIVLNPKTLMVMNRPSYDKFINEVQPGGTVVLDSTLIEADSTRDDITVCAIPATQMANDNGLHGLANIIMLGQTLKATGFCSMDVLKEAMKRCIPARKQHLLEPNLRALQMGYDY</sequence>
<reference evidence="3" key="2">
    <citation type="journal article" date="2021" name="Sci. Rep.">
        <title>The distribution of antibiotic resistance genes in chicken gut microbiota commensals.</title>
        <authorList>
            <person name="Juricova H."/>
            <person name="Matiasovicova J."/>
            <person name="Kubasova T."/>
            <person name="Cejkova D."/>
            <person name="Rychlik I."/>
        </authorList>
    </citation>
    <scope>NUCLEOTIDE SEQUENCE</scope>
    <source>
        <strain evidence="3">An559</strain>
    </source>
</reference>
<dbReference type="Proteomes" id="UP000774750">
    <property type="component" value="Unassembled WGS sequence"/>
</dbReference>
<evidence type="ECO:0000256" key="1">
    <source>
        <dbReference type="ARBA" id="ARBA00023002"/>
    </source>
</evidence>
<dbReference type="Gene3D" id="3.40.920.10">
    <property type="entry name" value="Pyruvate-ferredoxin oxidoreductase, PFOR, domain III"/>
    <property type="match status" value="1"/>
</dbReference>
<dbReference type="Pfam" id="PF01558">
    <property type="entry name" value="POR"/>
    <property type="match status" value="1"/>
</dbReference>
<organism evidence="3 4">
    <name type="scientific">Merdimmobilis hominis</name>
    <dbReference type="NCBI Taxonomy" id="2897707"/>
    <lineage>
        <taxon>Bacteria</taxon>
        <taxon>Bacillati</taxon>
        <taxon>Bacillota</taxon>
        <taxon>Clostridia</taxon>
        <taxon>Eubacteriales</taxon>
        <taxon>Oscillospiraceae</taxon>
        <taxon>Merdimmobilis</taxon>
    </lineage>
</organism>
<accession>A0A939BDB3</accession>
<evidence type="ECO:0000313" key="4">
    <source>
        <dbReference type="Proteomes" id="UP000774750"/>
    </source>
</evidence>
<dbReference type="InterPro" id="IPR002869">
    <property type="entry name" value="Pyrv_flavodox_OxRed_cen"/>
</dbReference>
<dbReference type="GO" id="GO:0016903">
    <property type="term" value="F:oxidoreductase activity, acting on the aldehyde or oxo group of donors"/>
    <property type="evidence" value="ECO:0007669"/>
    <property type="project" value="InterPro"/>
</dbReference>
<evidence type="ECO:0000313" key="3">
    <source>
        <dbReference type="EMBL" id="MBM6920934.1"/>
    </source>
</evidence>
<dbReference type="InterPro" id="IPR052554">
    <property type="entry name" value="2-oxoglutarate_synth_KorC"/>
</dbReference>
<reference evidence="3" key="1">
    <citation type="submission" date="2020-08" db="EMBL/GenBank/DDBJ databases">
        <authorList>
            <person name="Cejkova D."/>
            <person name="Kubasova T."/>
            <person name="Jahodarova E."/>
            <person name="Rychlik I."/>
        </authorList>
    </citation>
    <scope>NUCLEOTIDE SEQUENCE</scope>
    <source>
        <strain evidence="3">An559</strain>
    </source>
</reference>
<dbReference type="RefSeq" id="WP_204446385.1">
    <property type="nucleotide sequence ID" value="NZ_JACJKY010000009.1"/>
</dbReference>
<evidence type="ECO:0000259" key="2">
    <source>
        <dbReference type="Pfam" id="PF01558"/>
    </source>
</evidence>
<proteinExistence type="predicted"/>
<dbReference type="PANTHER" id="PTHR42730">
    <property type="entry name" value="2-OXOGLUTARATE SYNTHASE SUBUNIT KORC"/>
    <property type="match status" value="1"/>
</dbReference>
<name>A0A939BDB3_9FIRM</name>
<gene>
    <name evidence="3" type="ORF">H6A12_07195</name>
</gene>
<dbReference type="SUPFAM" id="SSF53323">
    <property type="entry name" value="Pyruvate-ferredoxin oxidoreductase, PFOR, domain III"/>
    <property type="match status" value="1"/>
</dbReference>
<protein>
    <submittedName>
        <fullName evidence="3">2-oxoacid:acceptor oxidoreductase family protein</fullName>
    </submittedName>
</protein>
<dbReference type="AlphaFoldDB" id="A0A939BDB3"/>